<sequence length="270" mass="29569">MNYAKLFSLAVLALALGNCDKDDDDDNMPTPQPKETASMTVNDQTTSQNMVEVELADVPADGWIVIHKDDNGSPVVPDIVSEPKFIQEGENMKVKVAFNDETTLMDGEKVWVMLHEDTGMPQQYEFDGQSGEDAPFTKNGDPVMSQITIESASIMVSNQAATNNMVTIDRVVAAQDGWLVVHNDDGTGNIVLPDIIGKTMVEKGVNTDVQIQLDQNVMLQSGQKLFPMLHLDNGQIGVYEFDGSGEFDGPEIFGNEAFPNNVIFTSFEVM</sequence>
<feature type="region of interest" description="Disordered" evidence="1">
    <location>
        <begin position="20"/>
        <end position="40"/>
    </location>
</feature>
<organism evidence="3 4">
    <name type="scientific">Salibacter halophilus</name>
    <dbReference type="NCBI Taxonomy" id="1803916"/>
    <lineage>
        <taxon>Bacteria</taxon>
        <taxon>Pseudomonadati</taxon>
        <taxon>Bacteroidota</taxon>
        <taxon>Flavobacteriia</taxon>
        <taxon>Flavobacteriales</taxon>
        <taxon>Salibacteraceae</taxon>
        <taxon>Salibacter</taxon>
    </lineage>
</organism>
<dbReference type="EMBL" id="WACR01000010">
    <property type="protein sequence ID" value="KAB1062864.1"/>
    <property type="molecule type" value="Genomic_DNA"/>
</dbReference>
<evidence type="ECO:0000313" key="4">
    <source>
        <dbReference type="Proteomes" id="UP000435357"/>
    </source>
</evidence>
<evidence type="ECO:0000313" key="3">
    <source>
        <dbReference type="EMBL" id="KAB1062864.1"/>
    </source>
</evidence>
<protein>
    <recommendedName>
        <fullName evidence="2">DUF7282 domain-containing protein</fullName>
    </recommendedName>
</protein>
<dbReference type="Proteomes" id="UP000435357">
    <property type="component" value="Unassembled WGS sequence"/>
</dbReference>
<dbReference type="Pfam" id="PF23951">
    <property type="entry name" value="DUF7282"/>
    <property type="match status" value="2"/>
</dbReference>
<dbReference type="InterPro" id="IPR055706">
    <property type="entry name" value="Slg1/2_DUF7282"/>
</dbReference>
<evidence type="ECO:0000259" key="2">
    <source>
        <dbReference type="Pfam" id="PF23951"/>
    </source>
</evidence>
<name>A0A6N6M2B7_9FLAO</name>
<feature type="domain" description="DUF7282" evidence="2">
    <location>
        <begin position="37"/>
        <end position="149"/>
    </location>
</feature>
<comment type="caution">
    <text evidence="3">The sequence shown here is derived from an EMBL/GenBank/DDBJ whole genome shotgun (WGS) entry which is preliminary data.</text>
</comment>
<dbReference type="OrthoDB" id="1443059at2"/>
<keyword evidence="4" id="KW-1185">Reference proteome</keyword>
<dbReference type="AlphaFoldDB" id="A0A6N6M2B7"/>
<gene>
    <name evidence="3" type="ORF">F3059_11800</name>
</gene>
<proteinExistence type="predicted"/>
<accession>A0A6N6M2B7</accession>
<reference evidence="3 4" key="1">
    <citation type="submission" date="2019-09" db="EMBL/GenBank/DDBJ databases">
        <title>Genomes of Cryomorphaceae.</title>
        <authorList>
            <person name="Bowman J.P."/>
        </authorList>
    </citation>
    <scope>NUCLEOTIDE SEQUENCE [LARGE SCALE GENOMIC DNA]</scope>
    <source>
        <strain evidence="3 4">KCTC 52047</strain>
    </source>
</reference>
<feature type="domain" description="DUF7282" evidence="2">
    <location>
        <begin position="152"/>
        <end position="251"/>
    </location>
</feature>
<dbReference type="RefSeq" id="WP_151169514.1">
    <property type="nucleotide sequence ID" value="NZ_WACR01000010.1"/>
</dbReference>
<evidence type="ECO:0000256" key="1">
    <source>
        <dbReference type="SAM" id="MobiDB-lite"/>
    </source>
</evidence>